<protein>
    <submittedName>
        <fullName evidence="13">Putative multidrug export ATP-binding/permease protein SAV1866</fullName>
        <ecNumber evidence="13">3.6.3.-</ecNumber>
    </submittedName>
</protein>
<dbReference type="InterPro" id="IPR003439">
    <property type="entry name" value="ABC_transporter-like_ATP-bd"/>
</dbReference>
<feature type="domain" description="ABC transporter" evidence="11">
    <location>
        <begin position="348"/>
        <end position="583"/>
    </location>
</feature>
<dbReference type="PROSITE" id="PS50893">
    <property type="entry name" value="ABC_TRANSPORTER_2"/>
    <property type="match status" value="1"/>
</dbReference>
<dbReference type="InterPro" id="IPR027417">
    <property type="entry name" value="P-loop_NTPase"/>
</dbReference>
<gene>
    <name evidence="13" type="ORF">SAMEA4475696_00061</name>
</gene>
<dbReference type="Pfam" id="PF00664">
    <property type="entry name" value="ABC_membrane"/>
    <property type="match status" value="1"/>
</dbReference>
<dbReference type="PROSITE" id="PS50929">
    <property type="entry name" value="ABC_TM1F"/>
    <property type="match status" value="1"/>
</dbReference>
<feature type="domain" description="ABC transmembrane type-1" evidence="12">
    <location>
        <begin position="33"/>
        <end position="315"/>
    </location>
</feature>
<dbReference type="InterPro" id="IPR003593">
    <property type="entry name" value="AAA+_ATPase"/>
</dbReference>
<evidence type="ECO:0000256" key="8">
    <source>
        <dbReference type="ARBA" id="ARBA00022989"/>
    </source>
</evidence>
<evidence type="ECO:0000313" key="13">
    <source>
        <dbReference type="EMBL" id="SNV16731.1"/>
    </source>
</evidence>
<evidence type="ECO:0000256" key="4">
    <source>
        <dbReference type="ARBA" id="ARBA00022519"/>
    </source>
</evidence>
<feature type="transmembrane region" description="Helical" evidence="10">
    <location>
        <begin position="147"/>
        <end position="166"/>
    </location>
</feature>
<dbReference type="RefSeq" id="WP_028326830.1">
    <property type="nucleotide sequence ID" value="NZ_LT906453.1"/>
</dbReference>
<evidence type="ECO:0000256" key="3">
    <source>
        <dbReference type="ARBA" id="ARBA00022475"/>
    </source>
</evidence>
<organism evidence="13 14">
    <name type="scientific">Dermatophilus congolensis</name>
    <dbReference type="NCBI Taxonomy" id="1863"/>
    <lineage>
        <taxon>Bacteria</taxon>
        <taxon>Bacillati</taxon>
        <taxon>Actinomycetota</taxon>
        <taxon>Actinomycetes</taxon>
        <taxon>Micrococcales</taxon>
        <taxon>Dermatophilaceae</taxon>
        <taxon>Dermatophilus</taxon>
    </lineage>
</organism>
<evidence type="ECO:0000256" key="2">
    <source>
        <dbReference type="ARBA" id="ARBA00022448"/>
    </source>
</evidence>
<dbReference type="InterPro" id="IPR039421">
    <property type="entry name" value="Type_1_exporter"/>
</dbReference>
<dbReference type="GO" id="GO:0015421">
    <property type="term" value="F:ABC-type oligopeptide transporter activity"/>
    <property type="evidence" value="ECO:0007669"/>
    <property type="project" value="TreeGrafter"/>
</dbReference>
<dbReference type="GeneID" id="63458379"/>
<dbReference type="SMART" id="SM00382">
    <property type="entry name" value="AAA"/>
    <property type="match status" value="1"/>
</dbReference>
<dbReference type="Proteomes" id="UP000242637">
    <property type="component" value="Chromosome 1"/>
</dbReference>
<keyword evidence="3" id="KW-1003">Cell membrane</keyword>
<comment type="subcellular location">
    <subcellularLocation>
        <location evidence="1">Cell membrane</location>
        <topology evidence="1">Multi-pass membrane protein</topology>
    </subcellularLocation>
</comment>
<dbReference type="AlphaFoldDB" id="A0A239V3B4"/>
<dbReference type="GO" id="GO:0016887">
    <property type="term" value="F:ATP hydrolysis activity"/>
    <property type="evidence" value="ECO:0007669"/>
    <property type="project" value="InterPro"/>
</dbReference>
<feature type="transmembrane region" description="Helical" evidence="10">
    <location>
        <begin position="263"/>
        <end position="279"/>
    </location>
</feature>
<sequence length="593" mass="62144">MAVPSNERLPVVTAAQATTELVRSLKSRPLLAIGAALALLAGAALAVVPVLLLGRIVDLIRAGNGAQTLPGLLSIIIACALGAGLLNGLGHTLLGTLAARVVAELRERVTHATLSLPVATLENAGRGDTLSRVGPDVAVLSSASRGALPTVLGASLMIFVALVGMATLDVRLALAGMAAGPMYVLAVRWYLPRAAPRYRELRRLEAEYLNDVVGTVEAVHTLRSYGLEKQRRHQLTNSAAAVRRQAIDSFSVFTRFVARENRAEFIGLAALILMGWLLLRADHVTVGDVAAATLLFHRLFTPIGAVLAVADDIQKAGAALVRLVGVMRLAGHAEPAQPGREKETAVEIRVHGLHHRYPAAEHPAVDGVDLHIPAGATLALVGATGAGKTTLASLLAGSLHPTEGEITLNGRSIAEFDESQLRALVSVATQESHVFAGTLRDDLRLADPTADDTTLHDALKTVGAQEWMQTLPEGLDTRVGEGGLIPDPALAQQLALARILVRATPVVVLDEATAEAGSAEAGVLEAASQAVTAGRTAVVVAHRLDQVCAADAIAVMADGRVIEHGTHEQLLAAGGRYAELWDAWSTGREEEMR</sequence>
<accession>A0A239V3B4</accession>
<dbReference type="GO" id="GO:0005524">
    <property type="term" value="F:ATP binding"/>
    <property type="evidence" value="ECO:0007669"/>
    <property type="project" value="UniProtKB-KW"/>
</dbReference>
<dbReference type="STRING" id="1121387.GCA_000429885_00804"/>
<feature type="transmembrane region" description="Helical" evidence="10">
    <location>
        <begin position="30"/>
        <end position="52"/>
    </location>
</feature>
<dbReference type="Pfam" id="PF00005">
    <property type="entry name" value="ABC_tran"/>
    <property type="match status" value="1"/>
</dbReference>
<evidence type="ECO:0000259" key="12">
    <source>
        <dbReference type="PROSITE" id="PS50929"/>
    </source>
</evidence>
<keyword evidence="4" id="KW-0997">Cell inner membrane</keyword>
<name>A0A239V3B4_9MICO</name>
<reference evidence="13 14" key="1">
    <citation type="submission" date="2017-06" db="EMBL/GenBank/DDBJ databases">
        <authorList>
            <consortium name="Pathogen Informatics"/>
        </authorList>
    </citation>
    <scope>NUCLEOTIDE SEQUENCE [LARGE SCALE GENOMIC DNA]</scope>
    <source>
        <strain evidence="13 14">NCTC13039</strain>
    </source>
</reference>
<dbReference type="KEGG" id="dco:SAMEA4475696_0061"/>
<evidence type="ECO:0000256" key="7">
    <source>
        <dbReference type="ARBA" id="ARBA00022840"/>
    </source>
</evidence>
<dbReference type="SUPFAM" id="SSF52540">
    <property type="entry name" value="P-loop containing nucleoside triphosphate hydrolases"/>
    <property type="match status" value="1"/>
</dbReference>
<evidence type="ECO:0000259" key="11">
    <source>
        <dbReference type="PROSITE" id="PS50893"/>
    </source>
</evidence>
<dbReference type="Gene3D" id="3.40.50.300">
    <property type="entry name" value="P-loop containing nucleotide triphosphate hydrolases"/>
    <property type="match status" value="1"/>
</dbReference>
<evidence type="ECO:0000256" key="5">
    <source>
        <dbReference type="ARBA" id="ARBA00022692"/>
    </source>
</evidence>
<dbReference type="InterPro" id="IPR036640">
    <property type="entry name" value="ABC1_TM_sf"/>
</dbReference>
<evidence type="ECO:0000256" key="9">
    <source>
        <dbReference type="ARBA" id="ARBA00023136"/>
    </source>
</evidence>
<evidence type="ECO:0000256" key="10">
    <source>
        <dbReference type="SAM" id="Phobius"/>
    </source>
</evidence>
<keyword evidence="7 13" id="KW-0067">ATP-binding</keyword>
<proteinExistence type="predicted"/>
<keyword evidence="9 10" id="KW-0472">Membrane</keyword>
<keyword evidence="6" id="KW-0547">Nucleotide-binding</keyword>
<keyword evidence="5 10" id="KW-0812">Transmembrane</keyword>
<dbReference type="CDD" id="cd07346">
    <property type="entry name" value="ABC_6TM_exporters"/>
    <property type="match status" value="1"/>
</dbReference>
<keyword evidence="13" id="KW-0378">Hydrolase</keyword>
<dbReference type="EC" id="3.6.3.-" evidence="13"/>
<dbReference type="PANTHER" id="PTHR43394:SF1">
    <property type="entry name" value="ATP-BINDING CASSETTE SUB-FAMILY B MEMBER 10, MITOCHONDRIAL"/>
    <property type="match status" value="1"/>
</dbReference>
<keyword evidence="8 10" id="KW-1133">Transmembrane helix</keyword>
<evidence type="ECO:0000313" key="14">
    <source>
        <dbReference type="Proteomes" id="UP000242637"/>
    </source>
</evidence>
<dbReference type="FunFam" id="3.40.50.300:FF:001001">
    <property type="entry name" value="Multidrug ABC transporter ATP-binding protein"/>
    <property type="match status" value="1"/>
</dbReference>
<evidence type="ECO:0000256" key="6">
    <source>
        <dbReference type="ARBA" id="ARBA00022741"/>
    </source>
</evidence>
<feature type="transmembrane region" description="Helical" evidence="10">
    <location>
        <begin position="172"/>
        <end position="191"/>
    </location>
</feature>
<dbReference type="SUPFAM" id="SSF90123">
    <property type="entry name" value="ABC transporter transmembrane region"/>
    <property type="match status" value="1"/>
</dbReference>
<keyword evidence="2" id="KW-0813">Transport</keyword>
<dbReference type="InterPro" id="IPR011527">
    <property type="entry name" value="ABC1_TM_dom"/>
</dbReference>
<dbReference type="EMBL" id="LT906453">
    <property type="protein sequence ID" value="SNV16731.1"/>
    <property type="molecule type" value="Genomic_DNA"/>
</dbReference>
<dbReference type="GO" id="GO:0005886">
    <property type="term" value="C:plasma membrane"/>
    <property type="evidence" value="ECO:0007669"/>
    <property type="project" value="UniProtKB-SubCell"/>
</dbReference>
<dbReference type="PANTHER" id="PTHR43394">
    <property type="entry name" value="ATP-DEPENDENT PERMEASE MDL1, MITOCHONDRIAL"/>
    <property type="match status" value="1"/>
</dbReference>
<evidence type="ECO:0000256" key="1">
    <source>
        <dbReference type="ARBA" id="ARBA00004651"/>
    </source>
</evidence>
<dbReference type="Gene3D" id="1.20.1560.10">
    <property type="entry name" value="ABC transporter type 1, transmembrane domain"/>
    <property type="match status" value="1"/>
</dbReference>
<keyword evidence="14" id="KW-1185">Reference proteome</keyword>
<feature type="transmembrane region" description="Helical" evidence="10">
    <location>
        <begin position="72"/>
        <end position="98"/>
    </location>
</feature>